<dbReference type="Pfam" id="PF13650">
    <property type="entry name" value="Asp_protease_2"/>
    <property type="match status" value="2"/>
</dbReference>
<dbReference type="Gene3D" id="2.40.70.10">
    <property type="entry name" value="Acid Proteases"/>
    <property type="match status" value="2"/>
</dbReference>
<evidence type="ECO:0000259" key="2">
    <source>
        <dbReference type="PROSITE" id="PS50175"/>
    </source>
</evidence>
<dbReference type="InterPro" id="IPR034122">
    <property type="entry name" value="Retropepsin-like_bacterial"/>
</dbReference>
<dbReference type="Proteomes" id="UP001524587">
    <property type="component" value="Unassembled WGS sequence"/>
</dbReference>
<dbReference type="InterPro" id="IPR001995">
    <property type="entry name" value="Peptidase_A2_cat"/>
</dbReference>
<feature type="domain" description="Peptidase A2" evidence="2">
    <location>
        <begin position="126"/>
        <end position="164"/>
    </location>
</feature>
<sequence>MPAHDGVAATGIVRAERARDAVGARAGRPGAHGLAAMRAFAGAGAAKAEQDAAGSGGPVRRRWRIGAPARAALGVAALSAAAIGLAASPGARAEGVSCAWTLAGTAPLRSDDGFISLRATVSGRPVSFLVDTGSETGLLTPHAVSALGLPPDRAHRTQLQGTGGTGWTVQNALLPPIGLGGLVLPGGSVPVGPLPAMPVIAPPVAGLIGADLLSRFDVEFDLKQGRLLFWTRRSASVACAPPPNWSGRFDTLPMRLDHGRPVLTVRLDGRPMTALLDSGARSRIVSVRAAERDGVSAGVLAADPGGINAGVDGHESVYHWHRFRSLQVGTERFARPVLTVAPVAERFDMLLGADWFSGRDVWISYASGAVFVRAAGSPAGAGDGNVPVVRDGSR</sequence>
<dbReference type="SUPFAM" id="SSF50630">
    <property type="entry name" value="Acid proteases"/>
    <property type="match status" value="2"/>
</dbReference>
<accession>A0ABT1W3X1</accession>
<proteinExistence type="predicted"/>
<dbReference type="RefSeq" id="WP_422862880.1">
    <property type="nucleotide sequence ID" value="NZ_JAMSKV010000002.1"/>
</dbReference>
<organism evidence="3 4">
    <name type="scientific">Endosaccharibacter trunci</name>
    <dbReference type="NCBI Taxonomy" id="2812733"/>
    <lineage>
        <taxon>Bacteria</taxon>
        <taxon>Pseudomonadati</taxon>
        <taxon>Pseudomonadota</taxon>
        <taxon>Alphaproteobacteria</taxon>
        <taxon>Acetobacterales</taxon>
        <taxon>Acetobacteraceae</taxon>
        <taxon>Endosaccharibacter</taxon>
    </lineage>
</organism>
<reference evidence="3 4" key="1">
    <citation type="submission" date="2022-06" db="EMBL/GenBank/DDBJ databases">
        <title>Endosaccharibacter gen. nov., sp. nov., endophytic bacteria isolated from sugarcane.</title>
        <authorList>
            <person name="Pitiwittayakul N."/>
            <person name="Yukphan P."/>
            <person name="Charoenyingcharoen P."/>
            <person name="Tanasupawat S."/>
        </authorList>
    </citation>
    <scope>NUCLEOTIDE SEQUENCE [LARGE SCALE GENOMIC DNA]</scope>
    <source>
        <strain evidence="3 4">KSS8</strain>
    </source>
</reference>
<evidence type="ECO:0000313" key="3">
    <source>
        <dbReference type="EMBL" id="MCQ8277433.1"/>
    </source>
</evidence>
<keyword evidence="1" id="KW-0378">Hydrolase</keyword>
<keyword evidence="4" id="KW-1185">Reference proteome</keyword>
<dbReference type="PROSITE" id="PS50175">
    <property type="entry name" value="ASP_PROT_RETROV"/>
    <property type="match status" value="1"/>
</dbReference>
<name>A0ABT1W3X1_9PROT</name>
<dbReference type="CDD" id="cd05483">
    <property type="entry name" value="retropepsin_like_bacteria"/>
    <property type="match status" value="1"/>
</dbReference>
<protein>
    <submittedName>
        <fullName evidence="3">Retroviral-like aspartic protease family protein</fullName>
    </submittedName>
</protein>
<comment type="caution">
    <text evidence="3">The sequence shown here is derived from an EMBL/GenBank/DDBJ whole genome shotgun (WGS) entry which is preliminary data.</text>
</comment>
<evidence type="ECO:0000313" key="4">
    <source>
        <dbReference type="Proteomes" id="UP001524587"/>
    </source>
</evidence>
<dbReference type="EMBL" id="JAMSKV010000002">
    <property type="protein sequence ID" value="MCQ8277433.1"/>
    <property type="molecule type" value="Genomic_DNA"/>
</dbReference>
<gene>
    <name evidence="3" type="ORF">NFI95_03075</name>
</gene>
<evidence type="ECO:0000256" key="1">
    <source>
        <dbReference type="ARBA" id="ARBA00022801"/>
    </source>
</evidence>
<dbReference type="InterPro" id="IPR021109">
    <property type="entry name" value="Peptidase_aspartic_dom_sf"/>
</dbReference>